<evidence type="ECO:0000256" key="1">
    <source>
        <dbReference type="SAM" id="MobiDB-lite"/>
    </source>
</evidence>
<keyword evidence="3" id="KW-1185">Reference proteome</keyword>
<dbReference type="Proteomes" id="UP000723463">
    <property type="component" value="Unassembled WGS sequence"/>
</dbReference>
<dbReference type="AlphaFoldDB" id="A0A9P6K319"/>
<accession>A0A9P6K319</accession>
<dbReference type="EMBL" id="JAAAXW010000089">
    <property type="protein sequence ID" value="KAF9544527.1"/>
    <property type="molecule type" value="Genomic_DNA"/>
</dbReference>
<protein>
    <submittedName>
        <fullName evidence="2">Uncharacterized protein</fullName>
    </submittedName>
</protein>
<evidence type="ECO:0000313" key="2">
    <source>
        <dbReference type="EMBL" id="KAF9544527.1"/>
    </source>
</evidence>
<organism evidence="2 3">
    <name type="scientific">Mortierella hygrophila</name>
    <dbReference type="NCBI Taxonomy" id="979708"/>
    <lineage>
        <taxon>Eukaryota</taxon>
        <taxon>Fungi</taxon>
        <taxon>Fungi incertae sedis</taxon>
        <taxon>Mucoromycota</taxon>
        <taxon>Mortierellomycotina</taxon>
        <taxon>Mortierellomycetes</taxon>
        <taxon>Mortierellales</taxon>
        <taxon>Mortierellaceae</taxon>
        <taxon>Mortierella</taxon>
    </lineage>
</organism>
<reference evidence="2" key="1">
    <citation type="journal article" date="2020" name="Fungal Divers.">
        <title>Resolving the Mortierellaceae phylogeny through synthesis of multi-gene phylogenetics and phylogenomics.</title>
        <authorList>
            <person name="Vandepol N."/>
            <person name="Liber J."/>
            <person name="Desiro A."/>
            <person name="Na H."/>
            <person name="Kennedy M."/>
            <person name="Barry K."/>
            <person name="Grigoriev I.V."/>
            <person name="Miller A.N."/>
            <person name="O'Donnell K."/>
            <person name="Stajich J.E."/>
            <person name="Bonito G."/>
        </authorList>
    </citation>
    <scope>NUCLEOTIDE SEQUENCE</scope>
    <source>
        <strain evidence="2">NRRL 2591</strain>
    </source>
</reference>
<proteinExistence type="predicted"/>
<feature type="region of interest" description="Disordered" evidence="1">
    <location>
        <begin position="28"/>
        <end position="48"/>
    </location>
</feature>
<gene>
    <name evidence="2" type="ORF">EC957_011923</name>
</gene>
<comment type="caution">
    <text evidence="2">The sequence shown here is derived from an EMBL/GenBank/DDBJ whole genome shotgun (WGS) entry which is preliminary data.</text>
</comment>
<sequence>MAYNHRHIFQFPLQVNLPPVPLPATVTSFPAPHVDQTPPPPPPLHPIQEAGDVHLQVQLYAVQLQVQVLAFNVAQQDYPAEDEDDDKMMVDEVDDYGSDDEK</sequence>
<evidence type="ECO:0000313" key="3">
    <source>
        <dbReference type="Proteomes" id="UP000723463"/>
    </source>
</evidence>
<feature type="region of interest" description="Disordered" evidence="1">
    <location>
        <begin position="77"/>
        <end position="102"/>
    </location>
</feature>
<feature type="compositionally biased region" description="Acidic residues" evidence="1">
    <location>
        <begin position="79"/>
        <end position="102"/>
    </location>
</feature>
<name>A0A9P6K319_9FUNG</name>